<name>A0A3B1CF67_9ZZZZ</name>
<dbReference type="AlphaFoldDB" id="A0A3B1CF67"/>
<protein>
    <submittedName>
        <fullName evidence="4">Putative cellulase family</fullName>
    </submittedName>
</protein>
<evidence type="ECO:0000259" key="3">
    <source>
        <dbReference type="Pfam" id="PF00150"/>
    </source>
</evidence>
<dbReference type="GO" id="GO:0004553">
    <property type="term" value="F:hydrolase activity, hydrolyzing O-glycosyl compounds"/>
    <property type="evidence" value="ECO:0007669"/>
    <property type="project" value="InterPro"/>
</dbReference>
<feature type="domain" description="Glycoside hydrolase family 5" evidence="3">
    <location>
        <begin position="70"/>
        <end position="294"/>
    </location>
</feature>
<dbReference type="GO" id="GO:0000272">
    <property type="term" value="P:polysaccharide catabolic process"/>
    <property type="evidence" value="ECO:0007669"/>
    <property type="project" value="InterPro"/>
</dbReference>
<gene>
    <name evidence="4" type="ORF">MNBD_IGNAVI01-1438</name>
</gene>
<evidence type="ECO:0000313" key="4">
    <source>
        <dbReference type="EMBL" id="VAX21310.1"/>
    </source>
</evidence>
<dbReference type="Pfam" id="PF00150">
    <property type="entry name" value="Cellulase"/>
    <property type="match status" value="1"/>
</dbReference>
<dbReference type="SUPFAM" id="SSF51445">
    <property type="entry name" value="(Trans)glycosidases"/>
    <property type="match status" value="1"/>
</dbReference>
<accession>A0A3B1CF67</accession>
<reference evidence="4" key="1">
    <citation type="submission" date="2018-06" db="EMBL/GenBank/DDBJ databases">
        <authorList>
            <person name="Zhirakovskaya E."/>
        </authorList>
    </citation>
    <scope>NUCLEOTIDE SEQUENCE</scope>
</reference>
<organism evidence="4">
    <name type="scientific">hydrothermal vent metagenome</name>
    <dbReference type="NCBI Taxonomy" id="652676"/>
    <lineage>
        <taxon>unclassified sequences</taxon>
        <taxon>metagenomes</taxon>
        <taxon>ecological metagenomes</taxon>
    </lineage>
</organism>
<feature type="non-terminal residue" evidence="4">
    <location>
        <position position="1"/>
    </location>
</feature>
<dbReference type="InterPro" id="IPR001547">
    <property type="entry name" value="Glyco_hydro_5"/>
</dbReference>
<evidence type="ECO:0000256" key="2">
    <source>
        <dbReference type="ARBA" id="ARBA00023295"/>
    </source>
</evidence>
<proteinExistence type="predicted"/>
<dbReference type="EMBL" id="UOGD01000194">
    <property type="protein sequence ID" value="VAX21310.1"/>
    <property type="molecule type" value="Genomic_DNA"/>
</dbReference>
<dbReference type="InterPro" id="IPR017853">
    <property type="entry name" value="GH"/>
</dbReference>
<sequence>LLISLISCDSTVYHHERWTEEEANKWYSETGWKSGCNFIPSTAINQLEMWQADTFDPTTIERELGWAEGLGFNAMRVYLHNLVWENDPEGFKERINKYLEIADSKGIATIFVFFDDCWNDDPKAGKQPDPIPGVHNSGWMQSPGTKIVNDSTKWGKLESYVKDIINTFKADSRILLWDLYNEPGNTGQINKSLPLLKAIFRWAREAGPSQPVSVSVWNYNTDFDSLNNFTLNNSDVITFHQYSKLDDVKRVVKDLRKYNRPLICTEYMARTNNSRFATHFPYFKKENISTINWGLVSGKTQTIYPWGSKEGSPEPKIWFHDIFRSDGTPFDSNEVKLIKEVTGKADD</sequence>
<keyword evidence="2" id="KW-0326">Glycosidase</keyword>
<keyword evidence="1" id="KW-0378">Hydrolase</keyword>
<evidence type="ECO:0000256" key="1">
    <source>
        <dbReference type="ARBA" id="ARBA00022801"/>
    </source>
</evidence>
<dbReference type="Gene3D" id="3.20.20.80">
    <property type="entry name" value="Glycosidases"/>
    <property type="match status" value="1"/>
</dbReference>